<keyword evidence="1" id="KW-0812">Transmembrane</keyword>
<keyword evidence="1" id="KW-1133">Transmembrane helix</keyword>
<dbReference type="Proteomes" id="UP000032304">
    <property type="component" value="Chromosome 10"/>
</dbReference>
<accession>A0A0D2V3C4</accession>
<evidence type="ECO:0000313" key="2">
    <source>
        <dbReference type="EMBL" id="KJB63460.1"/>
    </source>
</evidence>
<evidence type="ECO:0000256" key="1">
    <source>
        <dbReference type="SAM" id="Phobius"/>
    </source>
</evidence>
<keyword evidence="3" id="KW-1185">Reference proteome</keyword>
<dbReference type="AlphaFoldDB" id="A0A0D2V3C4"/>
<name>A0A0D2V3C4_GOSRA</name>
<dbReference type="EMBL" id="CM001749">
    <property type="protein sequence ID" value="KJB63460.1"/>
    <property type="molecule type" value="Genomic_DNA"/>
</dbReference>
<evidence type="ECO:0000313" key="3">
    <source>
        <dbReference type="Proteomes" id="UP000032304"/>
    </source>
</evidence>
<keyword evidence="1" id="KW-0472">Membrane</keyword>
<dbReference type="Gramene" id="KJB63460">
    <property type="protein sequence ID" value="KJB63460"/>
    <property type="gene ID" value="B456_010G000200"/>
</dbReference>
<feature type="transmembrane region" description="Helical" evidence="1">
    <location>
        <begin position="47"/>
        <end position="68"/>
    </location>
</feature>
<proteinExistence type="predicted"/>
<sequence>MRSKNSEIVLGVWRNDQLIPIFSPIFPLFLTFFSPLLAYSFSLLYKYFSFSLVFSSLSLLSVFSSIYGSPIHSPSLSLSICTLSIFSSNFLALGNQIPFFVFLLFLFFFFLIFETLHHRRLILGISVF</sequence>
<gene>
    <name evidence="2" type="ORF">B456_010G000200</name>
</gene>
<organism evidence="2 3">
    <name type="scientific">Gossypium raimondii</name>
    <name type="common">Peruvian cotton</name>
    <name type="synonym">Gossypium klotzschianum subsp. raimondii</name>
    <dbReference type="NCBI Taxonomy" id="29730"/>
    <lineage>
        <taxon>Eukaryota</taxon>
        <taxon>Viridiplantae</taxon>
        <taxon>Streptophyta</taxon>
        <taxon>Embryophyta</taxon>
        <taxon>Tracheophyta</taxon>
        <taxon>Spermatophyta</taxon>
        <taxon>Magnoliopsida</taxon>
        <taxon>eudicotyledons</taxon>
        <taxon>Gunneridae</taxon>
        <taxon>Pentapetalae</taxon>
        <taxon>rosids</taxon>
        <taxon>malvids</taxon>
        <taxon>Malvales</taxon>
        <taxon>Malvaceae</taxon>
        <taxon>Malvoideae</taxon>
        <taxon>Gossypium</taxon>
    </lineage>
</organism>
<feature type="transmembrane region" description="Helical" evidence="1">
    <location>
        <begin position="21"/>
        <end position="41"/>
    </location>
</feature>
<feature type="transmembrane region" description="Helical" evidence="1">
    <location>
        <begin position="99"/>
        <end position="116"/>
    </location>
</feature>
<protein>
    <submittedName>
        <fullName evidence="2">Uncharacterized protein</fullName>
    </submittedName>
</protein>
<reference evidence="2 3" key="1">
    <citation type="journal article" date="2012" name="Nature">
        <title>Repeated polyploidization of Gossypium genomes and the evolution of spinnable cotton fibres.</title>
        <authorList>
            <person name="Paterson A.H."/>
            <person name="Wendel J.F."/>
            <person name="Gundlach H."/>
            <person name="Guo H."/>
            <person name="Jenkins J."/>
            <person name="Jin D."/>
            <person name="Llewellyn D."/>
            <person name="Showmaker K.C."/>
            <person name="Shu S."/>
            <person name="Udall J."/>
            <person name="Yoo M.J."/>
            <person name="Byers R."/>
            <person name="Chen W."/>
            <person name="Doron-Faigenboim A."/>
            <person name="Duke M.V."/>
            <person name="Gong L."/>
            <person name="Grimwood J."/>
            <person name="Grover C."/>
            <person name="Grupp K."/>
            <person name="Hu G."/>
            <person name="Lee T.H."/>
            <person name="Li J."/>
            <person name="Lin L."/>
            <person name="Liu T."/>
            <person name="Marler B.S."/>
            <person name="Page J.T."/>
            <person name="Roberts A.W."/>
            <person name="Romanel E."/>
            <person name="Sanders W.S."/>
            <person name="Szadkowski E."/>
            <person name="Tan X."/>
            <person name="Tang H."/>
            <person name="Xu C."/>
            <person name="Wang J."/>
            <person name="Wang Z."/>
            <person name="Zhang D."/>
            <person name="Zhang L."/>
            <person name="Ashrafi H."/>
            <person name="Bedon F."/>
            <person name="Bowers J.E."/>
            <person name="Brubaker C.L."/>
            <person name="Chee P.W."/>
            <person name="Das S."/>
            <person name="Gingle A.R."/>
            <person name="Haigler C.H."/>
            <person name="Harker D."/>
            <person name="Hoffmann L.V."/>
            <person name="Hovav R."/>
            <person name="Jones D.C."/>
            <person name="Lemke C."/>
            <person name="Mansoor S."/>
            <person name="ur Rahman M."/>
            <person name="Rainville L.N."/>
            <person name="Rambani A."/>
            <person name="Reddy U.K."/>
            <person name="Rong J.K."/>
            <person name="Saranga Y."/>
            <person name="Scheffler B.E."/>
            <person name="Scheffler J.A."/>
            <person name="Stelly D.M."/>
            <person name="Triplett B.A."/>
            <person name="Van Deynze A."/>
            <person name="Vaslin M.F."/>
            <person name="Waghmare V.N."/>
            <person name="Walford S.A."/>
            <person name="Wright R.J."/>
            <person name="Zaki E.A."/>
            <person name="Zhang T."/>
            <person name="Dennis E.S."/>
            <person name="Mayer K.F."/>
            <person name="Peterson D.G."/>
            <person name="Rokhsar D.S."/>
            <person name="Wang X."/>
            <person name="Schmutz J."/>
        </authorList>
    </citation>
    <scope>NUCLEOTIDE SEQUENCE [LARGE SCALE GENOMIC DNA]</scope>
</reference>